<sequence length="409" mass="48330">MNLFLISIFLILYNVKCNILSKKCESWNEWSECENDYISRTCNYDYSIRDLKSCKNCGKWGNWSPCNNGITFRYLNNCAFIKDEKECTNNNEENNKIKNENPQGMLTNLSNEDLKKDNNKNEKTVLNNNDKQYKKENEELIFNDENSSQKLEINEDNDFSETFGNITEGNKKIDNGKSVKNIHLMTPSNSFNNESNTNEIRNENPIYENTKLPFIRENKKNEIKEHNYIYDINSIKRKKGENEDNNINLHNSNNEINKSYYNKKKVKKLRDNQNIKIINQKNEIDKNISKENLNSTVRMKTYDNTFNDENKNLYNFREIHENEYDTKNNDFKGKYNDSIKFNRIYIASGLGVVLILTGGIVGYIIHKEKKTDDFPIDSKEENYEVIFNDDTSKNKSIKALYEEEFWAFE</sequence>
<keyword evidence="3" id="KW-0732">Signal</keyword>
<accession>A0A1J1GXK6</accession>
<feature type="transmembrane region" description="Helical" evidence="2">
    <location>
        <begin position="344"/>
        <end position="365"/>
    </location>
</feature>
<feature type="chain" id="PRO_5013153654" evidence="3">
    <location>
        <begin position="18"/>
        <end position="409"/>
    </location>
</feature>
<keyword evidence="5" id="KW-1185">Reference proteome</keyword>
<feature type="compositionally biased region" description="Basic and acidic residues" evidence="1">
    <location>
        <begin position="112"/>
        <end position="121"/>
    </location>
</feature>
<dbReference type="OrthoDB" id="383129at2759"/>
<feature type="region of interest" description="Disordered" evidence="1">
    <location>
        <begin position="92"/>
        <end position="121"/>
    </location>
</feature>
<proteinExistence type="predicted"/>
<dbReference type="Proteomes" id="UP000220797">
    <property type="component" value="Unassembled WGS sequence"/>
</dbReference>
<dbReference type="GeneID" id="39733412"/>
<dbReference type="EMBL" id="CVMV01000096">
    <property type="protein sequence ID" value="CRG97300.1"/>
    <property type="molecule type" value="Genomic_DNA"/>
</dbReference>
<name>A0A1J1GXK6_PLAGA</name>
<dbReference type="RefSeq" id="XP_028530102.1">
    <property type="nucleotide sequence ID" value="XM_028673673.1"/>
</dbReference>
<reference evidence="4" key="1">
    <citation type="submission" date="2015-04" db="EMBL/GenBank/DDBJ databases">
        <authorList>
            <consortium name="Pathogen Informatics"/>
        </authorList>
    </citation>
    <scope>NUCLEOTIDE SEQUENCE [LARGE SCALE GENOMIC DNA]</scope>
    <source>
        <strain evidence="4">8A</strain>
    </source>
</reference>
<protein>
    <submittedName>
        <fullName evidence="4">Merozoite TRAP-like protein, putative</fullName>
    </submittedName>
</protein>
<dbReference type="VEuPathDB" id="PlasmoDB:PGAL8A_00487900"/>
<evidence type="ECO:0000256" key="3">
    <source>
        <dbReference type="SAM" id="SignalP"/>
    </source>
</evidence>
<evidence type="ECO:0000313" key="5">
    <source>
        <dbReference type="Proteomes" id="UP000220797"/>
    </source>
</evidence>
<comment type="caution">
    <text evidence="4">The sequence shown here is derived from an EMBL/GenBank/DDBJ whole genome shotgun (WGS) entry which is preliminary data.</text>
</comment>
<dbReference type="OMA" id="NCPFIRE"/>
<evidence type="ECO:0000256" key="1">
    <source>
        <dbReference type="SAM" id="MobiDB-lite"/>
    </source>
</evidence>
<evidence type="ECO:0000256" key="2">
    <source>
        <dbReference type="SAM" id="Phobius"/>
    </source>
</evidence>
<keyword evidence="2" id="KW-0472">Membrane</keyword>
<gene>
    <name evidence="4" type="primary">MTRAP</name>
    <name evidence="4" type="ORF">PGAL8A_00487900</name>
</gene>
<dbReference type="AlphaFoldDB" id="A0A1J1GXK6"/>
<keyword evidence="2" id="KW-1133">Transmembrane helix</keyword>
<feature type="signal peptide" evidence="3">
    <location>
        <begin position="1"/>
        <end position="17"/>
    </location>
</feature>
<organism evidence="4 5">
    <name type="scientific">Plasmodium gallinaceum</name>
    <dbReference type="NCBI Taxonomy" id="5849"/>
    <lineage>
        <taxon>Eukaryota</taxon>
        <taxon>Sar</taxon>
        <taxon>Alveolata</taxon>
        <taxon>Apicomplexa</taxon>
        <taxon>Aconoidasida</taxon>
        <taxon>Haemosporida</taxon>
        <taxon>Plasmodiidae</taxon>
        <taxon>Plasmodium</taxon>
        <taxon>Plasmodium (Haemamoeba)</taxon>
    </lineage>
</organism>
<evidence type="ECO:0000313" key="4">
    <source>
        <dbReference type="EMBL" id="CRG97300.1"/>
    </source>
</evidence>
<keyword evidence="2" id="KW-0812">Transmembrane</keyword>